<proteinExistence type="inferred from homology"/>
<dbReference type="EMBL" id="JACCBV010000001">
    <property type="protein sequence ID" value="NYE19657.1"/>
    <property type="molecule type" value="Genomic_DNA"/>
</dbReference>
<evidence type="ECO:0000313" key="5">
    <source>
        <dbReference type="EMBL" id="NYE19657.1"/>
    </source>
</evidence>
<protein>
    <submittedName>
        <fullName evidence="5">4-hydroxy-2-oxoheptanedioate aldolase</fullName>
        <ecNumber evidence="5">4.1.2.52</ecNumber>
    </submittedName>
</protein>
<comment type="similarity">
    <text evidence="1">Belongs to the HpcH/HpaI aldolase family.</text>
</comment>
<dbReference type="InterPro" id="IPR005000">
    <property type="entry name" value="Aldolase/citrate-lyase_domain"/>
</dbReference>
<comment type="caution">
    <text evidence="5">The sequence shown here is derived from an EMBL/GenBank/DDBJ whole genome shotgun (WGS) entry which is preliminary data.</text>
</comment>
<sequence length="277" mass="28225">MPVLLSEFAERQVNTTAEQWRARLAAGEPVFGLWVASGSATAAEILGGSGADWIIIDCEHSANHGPAVIEQLRALSLSPALCVVRPSSKEPAELGRMLDAGAGGLMAPMVESVSEAEEVVAATRYAPVGRRGVGGGFARAARWAHIADYLPNAERTFSLIVQVESAAGLAVAGDIATVPGVDAVFIGPADLAASLGYPGQARHPVVQAAIDGAIRAVRAAGAVAGVNAFAFEDAERYRAAGAQLLAVGADVTILMTEGAGAISRHRAAAASEAVPSK</sequence>
<name>A0A7Y9KHN5_9MICO</name>
<dbReference type="RefSeq" id="WP_179489140.1">
    <property type="nucleotide sequence ID" value="NZ_JACCBV010000001.1"/>
</dbReference>
<evidence type="ECO:0000313" key="6">
    <source>
        <dbReference type="Proteomes" id="UP000576969"/>
    </source>
</evidence>
<dbReference type="Pfam" id="PF03328">
    <property type="entry name" value="HpcH_HpaI"/>
    <property type="match status" value="1"/>
</dbReference>
<dbReference type="GO" id="GO:0046872">
    <property type="term" value="F:metal ion binding"/>
    <property type="evidence" value="ECO:0007669"/>
    <property type="project" value="UniProtKB-KW"/>
</dbReference>
<dbReference type="GO" id="GO:0016832">
    <property type="term" value="F:aldehyde-lyase activity"/>
    <property type="evidence" value="ECO:0007669"/>
    <property type="project" value="TreeGrafter"/>
</dbReference>
<keyword evidence="6" id="KW-1185">Reference proteome</keyword>
<dbReference type="Proteomes" id="UP000576969">
    <property type="component" value="Unassembled WGS sequence"/>
</dbReference>
<dbReference type="SUPFAM" id="SSF51621">
    <property type="entry name" value="Phosphoenolpyruvate/pyruvate domain"/>
    <property type="match status" value="1"/>
</dbReference>
<dbReference type="EC" id="4.1.2.52" evidence="5"/>
<reference evidence="5 6" key="1">
    <citation type="submission" date="2020-07" db="EMBL/GenBank/DDBJ databases">
        <title>Sequencing the genomes of 1000 actinobacteria strains.</title>
        <authorList>
            <person name="Klenk H.-P."/>
        </authorList>
    </citation>
    <scope>NUCLEOTIDE SEQUENCE [LARGE SCALE GENOMIC DNA]</scope>
    <source>
        <strain evidence="5 6">DSM 24662</strain>
    </source>
</reference>
<dbReference type="GO" id="GO:0005737">
    <property type="term" value="C:cytoplasm"/>
    <property type="evidence" value="ECO:0007669"/>
    <property type="project" value="TreeGrafter"/>
</dbReference>
<dbReference type="PANTHER" id="PTHR30502">
    <property type="entry name" value="2-KETO-3-DEOXY-L-RHAMNONATE ALDOLASE"/>
    <property type="match status" value="1"/>
</dbReference>
<dbReference type="InterPro" id="IPR040442">
    <property type="entry name" value="Pyrv_kinase-like_dom_sf"/>
</dbReference>
<accession>A0A7Y9KHN5</accession>
<dbReference type="InterPro" id="IPR015813">
    <property type="entry name" value="Pyrv/PenolPyrv_kinase-like_dom"/>
</dbReference>
<evidence type="ECO:0000259" key="4">
    <source>
        <dbReference type="Pfam" id="PF03328"/>
    </source>
</evidence>
<keyword evidence="2" id="KW-0479">Metal-binding</keyword>
<dbReference type="PANTHER" id="PTHR30502:SF0">
    <property type="entry name" value="PHOSPHOENOLPYRUVATE CARBOXYLASE FAMILY PROTEIN"/>
    <property type="match status" value="1"/>
</dbReference>
<dbReference type="InterPro" id="IPR050251">
    <property type="entry name" value="HpcH-HpaI_aldolase"/>
</dbReference>
<dbReference type="Gene3D" id="3.20.20.60">
    <property type="entry name" value="Phosphoenolpyruvate-binding domains"/>
    <property type="match status" value="1"/>
</dbReference>
<dbReference type="AlphaFoldDB" id="A0A7Y9KHN5"/>
<feature type="domain" description="HpcH/HpaI aldolase/citrate lyase" evidence="4">
    <location>
        <begin position="31"/>
        <end position="254"/>
    </location>
</feature>
<gene>
    <name evidence="5" type="ORF">BJ991_001685</name>
</gene>
<evidence type="ECO:0000256" key="3">
    <source>
        <dbReference type="ARBA" id="ARBA00023239"/>
    </source>
</evidence>
<evidence type="ECO:0000256" key="1">
    <source>
        <dbReference type="ARBA" id="ARBA00005568"/>
    </source>
</evidence>
<organism evidence="5 6">
    <name type="scientific">Microbacterium immunditiarum</name>
    <dbReference type="NCBI Taxonomy" id="337480"/>
    <lineage>
        <taxon>Bacteria</taxon>
        <taxon>Bacillati</taxon>
        <taxon>Actinomycetota</taxon>
        <taxon>Actinomycetes</taxon>
        <taxon>Micrococcales</taxon>
        <taxon>Microbacteriaceae</taxon>
        <taxon>Microbacterium</taxon>
    </lineage>
</organism>
<evidence type="ECO:0000256" key="2">
    <source>
        <dbReference type="ARBA" id="ARBA00022723"/>
    </source>
</evidence>
<keyword evidence="3 5" id="KW-0456">Lyase</keyword>